<accession>A0A6P0B4F9</accession>
<organism evidence="1 2">
    <name type="scientific">Rhizobium leguminosarum</name>
    <dbReference type="NCBI Taxonomy" id="384"/>
    <lineage>
        <taxon>Bacteria</taxon>
        <taxon>Pseudomonadati</taxon>
        <taxon>Pseudomonadota</taxon>
        <taxon>Alphaproteobacteria</taxon>
        <taxon>Hyphomicrobiales</taxon>
        <taxon>Rhizobiaceae</taxon>
        <taxon>Rhizobium/Agrobacterium group</taxon>
        <taxon>Rhizobium</taxon>
    </lineage>
</organism>
<reference evidence="1 2" key="1">
    <citation type="submission" date="2019-12" db="EMBL/GenBank/DDBJ databases">
        <title>Rhizobium genotypes associated with high levels of biological nitrogen fixation by grain legumes in a temperate-maritime cropping system.</title>
        <authorList>
            <person name="Maluk M."/>
            <person name="Francesc Ferrando Molina F."/>
            <person name="Lopez Del Egido L."/>
            <person name="Lafos M."/>
            <person name="Langarica-Fuentes A."/>
            <person name="Gebre Yohannes G."/>
            <person name="Young M.W."/>
            <person name="Martin P."/>
            <person name="Gantlett R."/>
            <person name="Kenicer G."/>
            <person name="Hawes C."/>
            <person name="Begg G.S."/>
            <person name="Quilliam R.S."/>
            <person name="Squire G.R."/>
            <person name="Poole P.S."/>
            <person name="Young P.W."/>
            <person name="Iannetta P.M."/>
            <person name="James E.K."/>
        </authorList>
    </citation>
    <scope>NUCLEOTIDE SEQUENCE [LARGE SCALE GENOMIC DNA]</scope>
    <source>
        <strain evidence="1 2">JHI1096</strain>
    </source>
</reference>
<dbReference type="Proteomes" id="UP000471560">
    <property type="component" value="Unassembled WGS sequence"/>
</dbReference>
<proteinExistence type="predicted"/>
<name>A0A6P0B4F9_RHILE</name>
<dbReference type="EMBL" id="WUEZ01000012">
    <property type="protein sequence ID" value="NEI34773.1"/>
    <property type="molecule type" value="Genomic_DNA"/>
</dbReference>
<sequence>MAVVLRRLSGQSHESFIKVADLPQQFDQFIRIVLDEPARSAAALPEMLRLLDCLVRAAHDFDDFGAVFSGCNDGRFVHLHRHVRFSFQQKQFPIPLGRSGSSP</sequence>
<comment type="caution">
    <text evidence="1">The sequence shown here is derived from an EMBL/GenBank/DDBJ whole genome shotgun (WGS) entry which is preliminary data.</text>
</comment>
<dbReference type="AlphaFoldDB" id="A0A6P0B4F9"/>
<evidence type="ECO:0000313" key="2">
    <source>
        <dbReference type="Proteomes" id="UP000471560"/>
    </source>
</evidence>
<protein>
    <submittedName>
        <fullName evidence="1">Uncharacterized protein</fullName>
    </submittedName>
</protein>
<evidence type="ECO:0000313" key="1">
    <source>
        <dbReference type="EMBL" id="NEI34773.1"/>
    </source>
</evidence>
<gene>
    <name evidence="1" type="ORF">GR204_12290</name>
</gene>